<dbReference type="PROSITE" id="PS51257">
    <property type="entry name" value="PROKAR_LIPOPROTEIN"/>
    <property type="match status" value="1"/>
</dbReference>
<dbReference type="AlphaFoldDB" id="A0A974WFF6"/>
<keyword evidence="2" id="KW-1185">Reference proteome</keyword>
<protein>
    <recommendedName>
        <fullName evidence="3">Lipoprotein</fullName>
    </recommendedName>
</protein>
<dbReference type="KEGG" id="fuv:JR347_16815"/>
<reference evidence="1" key="1">
    <citation type="submission" date="2021-02" db="EMBL/GenBank/DDBJ databases">
        <title>Fulvivirga sp. S481 isolated from sea water.</title>
        <authorList>
            <person name="Bae S.S."/>
            <person name="Baek K."/>
        </authorList>
    </citation>
    <scope>NUCLEOTIDE SEQUENCE</scope>
    <source>
        <strain evidence="1">S481</strain>
    </source>
</reference>
<sequence length="209" mass="24744">MNTYKIIFAIFISTLFIISCSKRDERNYSNAEDYCLNIKANIDSVIHERDTLQDSLLLEIVKKCGNSPKFVELRLSILSKLNRYNEGLEYIKSLDDSNFLNPYDSLVYSVSFQQKLIQDEFAKLDLTQKVVHEMENHLAEFPLDTLALANYCQFSLEYKSKDEVLDKIDSMARNNNFDRTYDFVVWLYFPDKQKLFHQRKLDWENQKSI</sequence>
<dbReference type="RefSeq" id="WP_205721744.1">
    <property type="nucleotide sequence ID" value="NZ_CP070608.1"/>
</dbReference>
<proteinExistence type="predicted"/>
<organism evidence="1 2">
    <name type="scientific">Fulvivirga lutea</name>
    <dbReference type="NCBI Taxonomy" id="2810512"/>
    <lineage>
        <taxon>Bacteria</taxon>
        <taxon>Pseudomonadati</taxon>
        <taxon>Bacteroidota</taxon>
        <taxon>Cytophagia</taxon>
        <taxon>Cytophagales</taxon>
        <taxon>Fulvivirgaceae</taxon>
        <taxon>Fulvivirga</taxon>
    </lineage>
</organism>
<evidence type="ECO:0008006" key="3">
    <source>
        <dbReference type="Google" id="ProtNLM"/>
    </source>
</evidence>
<dbReference type="EMBL" id="CP070608">
    <property type="protein sequence ID" value="QSE97231.1"/>
    <property type="molecule type" value="Genomic_DNA"/>
</dbReference>
<name>A0A974WFF6_9BACT</name>
<evidence type="ECO:0000313" key="1">
    <source>
        <dbReference type="EMBL" id="QSE97231.1"/>
    </source>
</evidence>
<evidence type="ECO:0000313" key="2">
    <source>
        <dbReference type="Proteomes" id="UP000662783"/>
    </source>
</evidence>
<accession>A0A974WFF6</accession>
<gene>
    <name evidence="1" type="ORF">JR347_16815</name>
</gene>
<dbReference type="Proteomes" id="UP000662783">
    <property type="component" value="Chromosome"/>
</dbReference>